<dbReference type="Proteomes" id="UP001501319">
    <property type="component" value="Unassembled WGS sequence"/>
</dbReference>
<dbReference type="RefSeq" id="WP_344110422.1">
    <property type="nucleotide sequence ID" value="NZ_BAAANE010000004.1"/>
</dbReference>
<dbReference type="Gene3D" id="3.40.630.30">
    <property type="match status" value="1"/>
</dbReference>
<dbReference type="InterPro" id="IPR050832">
    <property type="entry name" value="Bact_Acetyltransf"/>
</dbReference>
<dbReference type="CDD" id="cd04301">
    <property type="entry name" value="NAT_SF"/>
    <property type="match status" value="1"/>
</dbReference>
<evidence type="ECO:0000256" key="1">
    <source>
        <dbReference type="ARBA" id="ARBA00022679"/>
    </source>
</evidence>
<organism evidence="4 5">
    <name type="scientific">Kribbella alba</name>
    <dbReference type="NCBI Taxonomy" id="190197"/>
    <lineage>
        <taxon>Bacteria</taxon>
        <taxon>Bacillati</taxon>
        <taxon>Actinomycetota</taxon>
        <taxon>Actinomycetes</taxon>
        <taxon>Propionibacteriales</taxon>
        <taxon>Kribbellaceae</taxon>
        <taxon>Kribbella</taxon>
    </lineage>
</organism>
<evidence type="ECO:0000313" key="4">
    <source>
        <dbReference type="EMBL" id="GAA1629736.1"/>
    </source>
</evidence>
<sequence>MGGSEYVIRALRDDDPEVISAAMTALGWDKPVSQYEKYVAQQRAGQRSVLVATIDDEYAGYVTVWWESPYEPFNGIPEIQDFNVLPKFRRRGIGTGLMDAAEALVAERSKVVGIGVGLYADYGTAQRMYVRRGYIPDGRGLLYKLQQIPPGEMVRNDDDATLMFTKSLPG</sequence>
<keyword evidence="5" id="KW-1185">Reference proteome</keyword>
<dbReference type="PANTHER" id="PTHR43877">
    <property type="entry name" value="AMINOALKYLPHOSPHONATE N-ACETYLTRANSFERASE-RELATED-RELATED"/>
    <property type="match status" value="1"/>
</dbReference>
<comment type="caution">
    <text evidence="4">The sequence shown here is derived from an EMBL/GenBank/DDBJ whole genome shotgun (WGS) entry which is preliminary data.</text>
</comment>
<dbReference type="EMBL" id="BAAANE010000004">
    <property type="protein sequence ID" value="GAA1629736.1"/>
    <property type="molecule type" value="Genomic_DNA"/>
</dbReference>
<evidence type="ECO:0000313" key="5">
    <source>
        <dbReference type="Proteomes" id="UP001501319"/>
    </source>
</evidence>
<keyword evidence="2" id="KW-0012">Acyltransferase</keyword>
<dbReference type="SUPFAM" id="SSF55729">
    <property type="entry name" value="Acyl-CoA N-acyltransferases (Nat)"/>
    <property type="match status" value="1"/>
</dbReference>
<proteinExistence type="predicted"/>
<evidence type="ECO:0000256" key="2">
    <source>
        <dbReference type="ARBA" id="ARBA00023315"/>
    </source>
</evidence>
<evidence type="ECO:0000259" key="3">
    <source>
        <dbReference type="PROSITE" id="PS51186"/>
    </source>
</evidence>
<name>A0ABN2F424_9ACTN</name>
<dbReference type="PROSITE" id="PS51186">
    <property type="entry name" value="GNAT"/>
    <property type="match status" value="1"/>
</dbReference>
<dbReference type="InterPro" id="IPR016181">
    <property type="entry name" value="Acyl_CoA_acyltransferase"/>
</dbReference>
<feature type="domain" description="N-acetyltransferase" evidence="3">
    <location>
        <begin position="6"/>
        <end position="158"/>
    </location>
</feature>
<dbReference type="Pfam" id="PF00583">
    <property type="entry name" value="Acetyltransf_1"/>
    <property type="match status" value="1"/>
</dbReference>
<reference evidence="4 5" key="1">
    <citation type="journal article" date="2019" name="Int. J. Syst. Evol. Microbiol.">
        <title>The Global Catalogue of Microorganisms (GCM) 10K type strain sequencing project: providing services to taxonomists for standard genome sequencing and annotation.</title>
        <authorList>
            <consortium name="The Broad Institute Genomics Platform"/>
            <consortium name="The Broad Institute Genome Sequencing Center for Infectious Disease"/>
            <person name="Wu L."/>
            <person name="Ma J."/>
        </authorList>
    </citation>
    <scope>NUCLEOTIDE SEQUENCE [LARGE SCALE GENOMIC DNA]</scope>
    <source>
        <strain evidence="4 5">JCM 14306</strain>
    </source>
</reference>
<protein>
    <submittedName>
        <fullName evidence="4">GNAT family N-acetyltransferase</fullName>
    </submittedName>
</protein>
<keyword evidence="1" id="KW-0808">Transferase</keyword>
<dbReference type="InterPro" id="IPR000182">
    <property type="entry name" value="GNAT_dom"/>
</dbReference>
<gene>
    <name evidence="4" type="ORF">GCM10009744_17180</name>
</gene>
<accession>A0ABN2F424</accession>